<dbReference type="PROSITE" id="PS00356">
    <property type="entry name" value="HTH_LACI_1"/>
    <property type="match status" value="1"/>
</dbReference>
<evidence type="ECO:0000256" key="2">
    <source>
        <dbReference type="ARBA" id="ARBA00023125"/>
    </source>
</evidence>
<dbReference type="PANTHER" id="PTHR30146">
    <property type="entry name" value="LACI-RELATED TRANSCRIPTIONAL REPRESSOR"/>
    <property type="match status" value="1"/>
</dbReference>
<dbReference type="SUPFAM" id="SSF53822">
    <property type="entry name" value="Periplasmic binding protein-like I"/>
    <property type="match status" value="1"/>
</dbReference>
<dbReference type="PATRIC" id="fig|1441095.3.peg.4623"/>
<dbReference type="PROSITE" id="PS50932">
    <property type="entry name" value="HTH_LACI_2"/>
    <property type="match status" value="1"/>
</dbReference>
<dbReference type="InterPro" id="IPR000843">
    <property type="entry name" value="HTH_LacI"/>
</dbReference>
<dbReference type="CDD" id="cd01392">
    <property type="entry name" value="HTH_LacI"/>
    <property type="match status" value="1"/>
</dbReference>
<protein>
    <recommendedName>
        <fullName evidence="8">LacI family transcriptional regulator</fullName>
    </recommendedName>
</protein>
<dbReference type="RefSeq" id="WP_053605566.1">
    <property type="nucleotide sequence ID" value="NZ_CP012600.1"/>
</dbReference>
<evidence type="ECO:0000259" key="5">
    <source>
        <dbReference type="PROSITE" id="PS50943"/>
    </source>
</evidence>
<dbReference type="PANTHER" id="PTHR30146:SF109">
    <property type="entry name" value="HTH-TYPE TRANSCRIPTIONAL REGULATOR GALS"/>
    <property type="match status" value="1"/>
</dbReference>
<dbReference type="InterPro" id="IPR010982">
    <property type="entry name" value="Lambda_DNA-bd_dom_sf"/>
</dbReference>
<evidence type="ECO:0000313" key="6">
    <source>
        <dbReference type="EMBL" id="ALC83702.1"/>
    </source>
</evidence>
<keyword evidence="2" id="KW-0238">DNA-binding</keyword>
<keyword evidence="3" id="KW-0804">Transcription</keyword>
<keyword evidence="1" id="KW-0805">Transcription regulation</keyword>
<dbReference type="STRING" id="1441095.AM592_20885"/>
<dbReference type="SMART" id="SM00354">
    <property type="entry name" value="HTH_LACI"/>
    <property type="match status" value="1"/>
</dbReference>
<dbReference type="PROSITE" id="PS50943">
    <property type="entry name" value="HTH_CROC1"/>
    <property type="match status" value="1"/>
</dbReference>
<gene>
    <name evidence="6" type="ORF">AM592_20885</name>
</gene>
<feature type="domain" description="HTH cro/C1-type" evidence="5">
    <location>
        <begin position="3"/>
        <end position="56"/>
    </location>
</feature>
<sequence>MENKKKITITDVADKAGVSKSTVSQYLNKRYQYMSSETKNKIAKVIEELNFRPNDNARNLKVKKTKVVGIVLANLLHHLSTEIVRVVEERLQSHEIKVFICNSDDSPEKESDYIDLLISKQVDGIIIFPVGNDPKVYNYVISYGIPLVFIDRIVDGVTTDCILLDNKAACRLAVSQLQNKGHENIAFLTLPTDIPVSTRRERIEGFKEAMSFYQLEVQENNVFSVPREEIQGVLEQRFLQENKPTAIVAGNDLVLREVLSFINKVSLSMPNDLALVSIDEVTYSNLYNPSITTVNQPVKEMGEKTADILLDRINGKTDDPFRVYRFAPELIIRGSC</sequence>
<dbReference type="Gene3D" id="3.40.50.2300">
    <property type="match status" value="2"/>
</dbReference>
<dbReference type="Gene3D" id="1.10.260.40">
    <property type="entry name" value="lambda repressor-like DNA-binding domains"/>
    <property type="match status" value="1"/>
</dbReference>
<evidence type="ECO:0008006" key="8">
    <source>
        <dbReference type="Google" id="ProtNLM"/>
    </source>
</evidence>
<dbReference type="OrthoDB" id="1639518at2"/>
<evidence type="ECO:0000259" key="4">
    <source>
        <dbReference type="PROSITE" id="PS50932"/>
    </source>
</evidence>
<dbReference type="GO" id="GO:0000976">
    <property type="term" value="F:transcription cis-regulatory region binding"/>
    <property type="evidence" value="ECO:0007669"/>
    <property type="project" value="TreeGrafter"/>
</dbReference>
<accession>A0A0M3RAT1</accession>
<evidence type="ECO:0000256" key="3">
    <source>
        <dbReference type="ARBA" id="ARBA00023163"/>
    </source>
</evidence>
<dbReference type="CDD" id="cd19977">
    <property type="entry name" value="PBP1_EndR-like"/>
    <property type="match status" value="1"/>
</dbReference>
<reference evidence="6 7" key="2">
    <citation type="journal article" date="2016" name="Int. J. Syst. Evol. Microbiol.">
        <title>Bacillus gobiensis sp. nov., isolated from a soil sample.</title>
        <authorList>
            <person name="Liu B."/>
            <person name="Liu G.H."/>
            <person name="Cetin S."/>
            <person name="Schumann P."/>
            <person name="Pan Z.Z."/>
            <person name="Chen Q.Q."/>
        </authorList>
    </citation>
    <scope>NUCLEOTIDE SEQUENCE [LARGE SCALE GENOMIC DNA]</scope>
    <source>
        <strain evidence="6 7">FJAT-4402</strain>
    </source>
</reference>
<dbReference type="Pfam" id="PF00356">
    <property type="entry name" value="LacI"/>
    <property type="match status" value="1"/>
</dbReference>
<feature type="domain" description="HTH lacI-type" evidence="4">
    <location>
        <begin position="7"/>
        <end position="62"/>
    </location>
</feature>
<proteinExistence type="predicted"/>
<dbReference type="EMBL" id="CP012600">
    <property type="protein sequence ID" value="ALC83702.1"/>
    <property type="molecule type" value="Genomic_DNA"/>
</dbReference>
<dbReference type="SUPFAM" id="SSF47413">
    <property type="entry name" value="lambda repressor-like DNA-binding domains"/>
    <property type="match status" value="1"/>
</dbReference>
<name>A0A0M3RAT1_9BACI</name>
<dbReference type="Proteomes" id="UP000067625">
    <property type="component" value="Chromosome"/>
</dbReference>
<dbReference type="GO" id="GO:0003700">
    <property type="term" value="F:DNA-binding transcription factor activity"/>
    <property type="evidence" value="ECO:0007669"/>
    <property type="project" value="TreeGrafter"/>
</dbReference>
<evidence type="ECO:0000313" key="7">
    <source>
        <dbReference type="Proteomes" id="UP000067625"/>
    </source>
</evidence>
<dbReference type="InterPro" id="IPR001761">
    <property type="entry name" value="Peripla_BP/Lac1_sug-bd_dom"/>
</dbReference>
<dbReference type="Pfam" id="PF00532">
    <property type="entry name" value="Peripla_BP_1"/>
    <property type="match status" value="1"/>
</dbReference>
<reference evidence="7" key="1">
    <citation type="submission" date="2015-08" db="EMBL/GenBank/DDBJ databases">
        <title>Genome sequencing project for genomic taxonomy and phylogenomics of Bacillus-like bacteria.</title>
        <authorList>
            <person name="Liu B."/>
            <person name="Wang J."/>
            <person name="Zhu Y."/>
            <person name="Liu G."/>
            <person name="Chen Q."/>
            <person name="Chen Z."/>
            <person name="Lan J."/>
            <person name="Che J."/>
            <person name="Ge C."/>
            <person name="Shi H."/>
            <person name="Pan Z."/>
            <person name="Liu X."/>
        </authorList>
    </citation>
    <scope>NUCLEOTIDE SEQUENCE [LARGE SCALE GENOMIC DNA]</scope>
    <source>
        <strain evidence="7">FJAT-4402</strain>
    </source>
</reference>
<organism evidence="6 7">
    <name type="scientific">Bacillus gobiensis</name>
    <dbReference type="NCBI Taxonomy" id="1441095"/>
    <lineage>
        <taxon>Bacteria</taxon>
        <taxon>Bacillati</taxon>
        <taxon>Bacillota</taxon>
        <taxon>Bacilli</taxon>
        <taxon>Bacillales</taxon>
        <taxon>Bacillaceae</taxon>
        <taxon>Bacillus</taxon>
    </lineage>
</organism>
<dbReference type="InterPro" id="IPR028082">
    <property type="entry name" value="Peripla_BP_I"/>
</dbReference>
<evidence type="ECO:0000256" key="1">
    <source>
        <dbReference type="ARBA" id="ARBA00023015"/>
    </source>
</evidence>
<keyword evidence="7" id="KW-1185">Reference proteome</keyword>
<dbReference type="InterPro" id="IPR001387">
    <property type="entry name" value="Cro/C1-type_HTH"/>
</dbReference>
<dbReference type="AlphaFoldDB" id="A0A0M3RAT1"/>